<organism evidence="2 3">
    <name type="scientific">Dreissena polymorpha</name>
    <name type="common">Zebra mussel</name>
    <name type="synonym">Mytilus polymorpha</name>
    <dbReference type="NCBI Taxonomy" id="45954"/>
    <lineage>
        <taxon>Eukaryota</taxon>
        <taxon>Metazoa</taxon>
        <taxon>Spiralia</taxon>
        <taxon>Lophotrochozoa</taxon>
        <taxon>Mollusca</taxon>
        <taxon>Bivalvia</taxon>
        <taxon>Autobranchia</taxon>
        <taxon>Heteroconchia</taxon>
        <taxon>Euheterodonta</taxon>
        <taxon>Imparidentia</taxon>
        <taxon>Neoheterodontei</taxon>
        <taxon>Myida</taxon>
        <taxon>Dreissenoidea</taxon>
        <taxon>Dreissenidae</taxon>
        <taxon>Dreissena</taxon>
    </lineage>
</organism>
<reference evidence="2" key="2">
    <citation type="submission" date="2020-11" db="EMBL/GenBank/DDBJ databases">
        <authorList>
            <person name="McCartney M.A."/>
            <person name="Auch B."/>
            <person name="Kono T."/>
            <person name="Mallez S."/>
            <person name="Becker A."/>
            <person name="Gohl D.M."/>
            <person name="Silverstein K.A.T."/>
            <person name="Koren S."/>
            <person name="Bechman K.B."/>
            <person name="Herman A."/>
            <person name="Abrahante J.E."/>
            <person name="Garbe J."/>
        </authorList>
    </citation>
    <scope>NUCLEOTIDE SEQUENCE</scope>
    <source>
        <strain evidence="2">Duluth1</strain>
        <tissue evidence="2">Whole animal</tissue>
    </source>
</reference>
<feature type="region of interest" description="Disordered" evidence="1">
    <location>
        <begin position="57"/>
        <end position="95"/>
    </location>
</feature>
<reference evidence="2" key="1">
    <citation type="journal article" date="2019" name="bioRxiv">
        <title>The Genome of the Zebra Mussel, Dreissena polymorpha: A Resource for Invasive Species Research.</title>
        <authorList>
            <person name="McCartney M.A."/>
            <person name="Auch B."/>
            <person name="Kono T."/>
            <person name="Mallez S."/>
            <person name="Zhang Y."/>
            <person name="Obille A."/>
            <person name="Becker A."/>
            <person name="Abrahante J.E."/>
            <person name="Garbe J."/>
            <person name="Badalamenti J.P."/>
            <person name="Herman A."/>
            <person name="Mangelson H."/>
            <person name="Liachko I."/>
            <person name="Sullivan S."/>
            <person name="Sone E.D."/>
            <person name="Koren S."/>
            <person name="Silverstein K.A.T."/>
            <person name="Beckman K.B."/>
            <person name="Gohl D.M."/>
        </authorList>
    </citation>
    <scope>NUCLEOTIDE SEQUENCE</scope>
    <source>
        <strain evidence="2">Duluth1</strain>
        <tissue evidence="2">Whole animal</tissue>
    </source>
</reference>
<protein>
    <submittedName>
        <fullName evidence="2">Uncharacterized protein</fullName>
    </submittedName>
</protein>
<dbReference type="EMBL" id="JAIWYP010000001">
    <property type="protein sequence ID" value="KAH3881844.1"/>
    <property type="molecule type" value="Genomic_DNA"/>
</dbReference>
<comment type="caution">
    <text evidence="2">The sequence shown here is derived from an EMBL/GenBank/DDBJ whole genome shotgun (WGS) entry which is preliminary data.</text>
</comment>
<gene>
    <name evidence="2" type="ORF">DPMN_005771</name>
</gene>
<sequence length="95" mass="10961">MITHISCCFRQHRKYSKRGHKYTTFAVKEKKTYTYVPNMIHKVVQHFAVCAEPLTAPVKMSPTDPRKKRKTLGSPDTPPPTSSLAKQSRFKLELE</sequence>
<proteinExistence type="predicted"/>
<evidence type="ECO:0000256" key="1">
    <source>
        <dbReference type="SAM" id="MobiDB-lite"/>
    </source>
</evidence>
<keyword evidence="3" id="KW-1185">Reference proteome</keyword>
<accession>A0A9D4MU80</accession>
<evidence type="ECO:0000313" key="3">
    <source>
        <dbReference type="Proteomes" id="UP000828390"/>
    </source>
</evidence>
<dbReference type="Proteomes" id="UP000828390">
    <property type="component" value="Unassembled WGS sequence"/>
</dbReference>
<evidence type="ECO:0000313" key="2">
    <source>
        <dbReference type="EMBL" id="KAH3881844.1"/>
    </source>
</evidence>
<dbReference type="AlphaFoldDB" id="A0A9D4MU80"/>
<name>A0A9D4MU80_DREPO</name>